<organism evidence="1 2">
    <name type="scientific">Hymenobacter nivis</name>
    <dbReference type="NCBI Taxonomy" id="1850093"/>
    <lineage>
        <taxon>Bacteria</taxon>
        <taxon>Pseudomonadati</taxon>
        <taxon>Bacteroidota</taxon>
        <taxon>Cytophagia</taxon>
        <taxon>Cytophagales</taxon>
        <taxon>Hymenobacteraceae</taxon>
        <taxon>Hymenobacter</taxon>
    </lineage>
</organism>
<dbReference type="EMBL" id="RCYZ01000004">
    <property type="protein sequence ID" value="TPG66063.1"/>
    <property type="molecule type" value="Genomic_DNA"/>
</dbReference>
<dbReference type="RefSeq" id="WP_140466777.1">
    <property type="nucleotide sequence ID" value="NZ_RCYZ01000004.1"/>
</dbReference>
<proteinExistence type="predicted"/>
<dbReference type="Proteomes" id="UP000317646">
    <property type="component" value="Unassembled WGS sequence"/>
</dbReference>
<sequence>MRVHFPARYGGAERETQHYYQQQQARTVALADYILTGAPKYLDAVAELDAWLLDQATPEIFDDGAPENVLTLNRRRFGHLCATLADQGFPRPHELTVFDFNAAIDYLAEKNKTA</sequence>
<evidence type="ECO:0000313" key="2">
    <source>
        <dbReference type="Proteomes" id="UP000317646"/>
    </source>
</evidence>
<keyword evidence="2" id="KW-1185">Reference proteome</keyword>
<accession>A0A502GYL6</accession>
<dbReference type="AlphaFoldDB" id="A0A502GYL6"/>
<comment type="caution">
    <text evidence="1">The sequence shown here is derived from an EMBL/GenBank/DDBJ whole genome shotgun (WGS) entry which is preliminary data.</text>
</comment>
<dbReference type="OrthoDB" id="886606at2"/>
<evidence type="ECO:0000313" key="1">
    <source>
        <dbReference type="EMBL" id="TPG66063.1"/>
    </source>
</evidence>
<reference evidence="1 2" key="1">
    <citation type="journal article" date="2019" name="Environ. Microbiol.">
        <title>Species interactions and distinct microbial communities in high Arctic permafrost affected cryosols are associated with the CH4 and CO2 gas fluxes.</title>
        <authorList>
            <person name="Altshuler I."/>
            <person name="Hamel J."/>
            <person name="Turney S."/>
            <person name="Magnuson E."/>
            <person name="Levesque R."/>
            <person name="Greer C."/>
            <person name="Whyte L.G."/>
        </authorList>
    </citation>
    <scope>NUCLEOTIDE SEQUENCE [LARGE SCALE GENOMIC DNA]</scope>
    <source>
        <strain evidence="1 2">S9.2P</strain>
    </source>
</reference>
<protein>
    <submittedName>
        <fullName evidence="1">Uncharacterized protein</fullName>
    </submittedName>
</protein>
<name>A0A502GYL6_9BACT</name>
<gene>
    <name evidence="1" type="ORF">EAH73_11885</name>
</gene>